<dbReference type="Proteomes" id="UP000290657">
    <property type="component" value="Unassembled WGS sequence"/>
</dbReference>
<name>A0A4Q0XPL4_9BACT</name>
<protein>
    <recommendedName>
        <fullName evidence="3">DUF177 domain-containing protein</fullName>
    </recommendedName>
</protein>
<keyword evidence="2" id="KW-1185">Reference proteome</keyword>
<dbReference type="OrthoDB" id="5361472at2"/>
<accession>A0A4Q0XPL4</accession>
<dbReference type="RefSeq" id="WP_128996419.1">
    <property type="nucleotide sequence ID" value="NZ_PDKN01000005.1"/>
</dbReference>
<reference evidence="1 2" key="1">
    <citation type="submission" date="2017-10" db="EMBL/GenBank/DDBJ databases">
        <title>Genomics of the genus Arcobacter.</title>
        <authorList>
            <person name="Perez-Cataluna A."/>
            <person name="Figueras M.J."/>
        </authorList>
    </citation>
    <scope>NUCLEOTIDE SEQUENCE [LARGE SCALE GENOMIC DNA]</scope>
    <source>
        <strain evidence="1 2">CECT 8987</strain>
    </source>
</reference>
<gene>
    <name evidence="1" type="ORF">CRV04_08495</name>
</gene>
<dbReference type="EMBL" id="PDKN01000005">
    <property type="protein sequence ID" value="RXJ56446.1"/>
    <property type="molecule type" value="Genomic_DNA"/>
</dbReference>
<evidence type="ECO:0008006" key="3">
    <source>
        <dbReference type="Google" id="ProtNLM"/>
    </source>
</evidence>
<comment type="caution">
    <text evidence="1">The sequence shown here is derived from an EMBL/GenBank/DDBJ whole genome shotgun (WGS) entry which is preliminary data.</text>
</comment>
<organism evidence="1 2">
    <name type="scientific">Candidatus Marinarcus aquaticus</name>
    <dbReference type="NCBI Taxonomy" id="2044504"/>
    <lineage>
        <taxon>Bacteria</taxon>
        <taxon>Pseudomonadati</taxon>
        <taxon>Campylobacterota</taxon>
        <taxon>Epsilonproteobacteria</taxon>
        <taxon>Campylobacterales</taxon>
        <taxon>Arcobacteraceae</taxon>
        <taxon>Candidatus Marinarcus</taxon>
    </lineage>
</organism>
<evidence type="ECO:0000313" key="2">
    <source>
        <dbReference type="Proteomes" id="UP000290657"/>
    </source>
</evidence>
<sequence>MKIEFRKVPQTAKEFETEFNSVKLEGTFCKISPSLIKISAKMSGTTEIECCRCGKTEEYTLNEELDFLLSDGIFNKESDDLVIEIENNTIDFDEIIQNEIASLQSEYHYCSECETSTEAYEKEF</sequence>
<dbReference type="AlphaFoldDB" id="A0A4Q0XPL4"/>
<evidence type="ECO:0000313" key="1">
    <source>
        <dbReference type="EMBL" id="RXJ56446.1"/>
    </source>
</evidence>
<proteinExistence type="predicted"/>